<sequence>MREGALAASAVGGNETGGIYAEFAIGDVEDAKFSAGEGEDRRERWLAEVAGELEAGEGTVGAEAERVRDFDVAAEVGAGLCCWLRKD</sequence>
<evidence type="ECO:0000313" key="2">
    <source>
        <dbReference type="Proteomes" id="UP000233837"/>
    </source>
</evidence>
<organism evidence="1 2">
    <name type="scientific">Dendrobium catenatum</name>
    <dbReference type="NCBI Taxonomy" id="906689"/>
    <lineage>
        <taxon>Eukaryota</taxon>
        <taxon>Viridiplantae</taxon>
        <taxon>Streptophyta</taxon>
        <taxon>Embryophyta</taxon>
        <taxon>Tracheophyta</taxon>
        <taxon>Spermatophyta</taxon>
        <taxon>Magnoliopsida</taxon>
        <taxon>Liliopsida</taxon>
        <taxon>Asparagales</taxon>
        <taxon>Orchidaceae</taxon>
        <taxon>Epidendroideae</taxon>
        <taxon>Malaxideae</taxon>
        <taxon>Dendrobiinae</taxon>
        <taxon>Dendrobium</taxon>
    </lineage>
</organism>
<name>A0A2I0VJ51_9ASPA</name>
<dbReference type="EMBL" id="KZ503495">
    <property type="protein sequence ID" value="PKU63446.1"/>
    <property type="molecule type" value="Genomic_DNA"/>
</dbReference>
<evidence type="ECO:0000313" key="1">
    <source>
        <dbReference type="EMBL" id="PKU63446.1"/>
    </source>
</evidence>
<dbReference type="Proteomes" id="UP000233837">
    <property type="component" value="Unassembled WGS sequence"/>
</dbReference>
<keyword evidence="2" id="KW-1185">Reference proteome</keyword>
<proteinExistence type="predicted"/>
<reference evidence="1 2" key="1">
    <citation type="journal article" date="2016" name="Sci. Rep.">
        <title>The Dendrobium catenatum Lindl. genome sequence provides insights into polysaccharide synthase, floral development and adaptive evolution.</title>
        <authorList>
            <person name="Zhang G.Q."/>
            <person name="Xu Q."/>
            <person name="Bian C."/>
            <person name="Tsai W.C."/>
            <person name="Yeh C.M."/>
            <person name="Liu K.W."/>
            <person name="Yoshida K."/>
            <person name="Zhang L.S."/>
            <person name="Chang S.B."/>
            <person name="Chen F."/>
            <person name="Shi Y."/>
            <person name="Su Y.Y."/>
            <person name="Zhang Y.Q."/>
            <person name="Chen L.J."/>
            <person name="Yin Y."/>
            <person name="Lin M."/>
            <person name="Huang H."/>
            <person name="Deng H."/>
            <person name="Wang Z.W."/>
            <person name="Zhu S.L."/>
            <person name="Zhao X."/>
            <person name="Deng C."/>
            <person name="Niu S.C."/>
            <person name="Huang J."/>
            <person name="Wang M."/>
            <person name="Liu G.H."/>
            <person name="Yang H.J."/>
            <person name="Xiao X.J."/>
            <person name="Hsiao Y.Y."/>
            <person name="Wu W.L."/>
            <person name="Chen Y.Y."/>
            <person name="Mitsuda N."/>
            <person name="Ohme-Takagi M."/>
            <person name="Luo Y.B."/>
            <person name="Van de Peer Y."/>
            <person name="Liu Z.J."/>
        </authorList>
    </citation>
    <scope>NUCLEOTIDE SEQUENCE [LARGE SCALE GENOMIC DNA]</scope>
    <source>
        <tissue evidence="1">The whole plant</tissue>
    </source>
</reference>
<accession>A0A2I0VJ51</accession>
<reference evidence="1 2" key="2">
    <citation type="journal article" date="2017" name="Nature">
        <title>The Apostasia genome and the evolution of orchids.</title>
        <authorList>
            <person name="Zhang G.Q."/>
            <person name="Liu K.W."/>
            <person name="Li Z."/>
            <person name="Lohaus R."/>
            <person name="Hsiao Y.Y."/>
            <person name="Niu S.C."/>
            <person name="Wang J.Y."/>
            <person name="Lin Y.C."/>
            <person name="Xu Q."/>
            <person name="Chen L.J."/>
            <person name="Yoshida K."/>
            <person name="Fujiwara S."/>
            <person name="Wang Z.W."/>
            <person name="Zhang Y.Q."/>
            <person name="Mitsuda N."/>
            <person name="Wang M."/>
            <person name="Liu G.H."/>
            <person name="Pecoraro L."/>
            <person name="Huang H.X."/>
            <person name="Xiao X.J."/>
            <person name="Lin M."/>
            <person name="Wu X.Y."/>
            <person name="Wu W.L."/>
            <person name="Chen Y.Y."/>
            <person name="Chang S.B."/>
            <person name="Sakamoto S."/>
            <person name="Ohme-Takagi M."/>
            <person name="Yagi M."/>
            <person name="Zeng S.J."/>
            <person name="Shen C.Y."/>
            <person name="Yeh C.M."/>
            <person name="Luo Y.B."/>
            <person name="Tsai W.C."/>
            <person name="Van de Peer Y."/>
            <person name="Liu Z.J."/>
        </authorList>
    </citation>
    <scope>NUCLEOTIDE SEQUENCE [LARGE SCALE GENOMIC DNA]</scope>
    <source>
        <tissue evidence="1">The whole plant</tissue>
    </source>
</reference>
<dbReference type="AlphaFoldDB" id="A0A2I0VJ51"/>
<gene>
    <name evidence="1" type="ORF">MA16_Dca024940</name>
</gene>
<protein>
    <submittedName>
        <fullName evidence="1">Uncharacterized protein</fullName>
    </submittedName>
</protein>